<proteinExistence type="predicted"/>
<dbReference type="AlphaFoldDB" id="A0A9Q9SV33"/>
<reference evidence="1" key="2">
    <citation type="submission" date="2022-10" db="EMBL/GenBank/DDBJ databases">
        <authorList>
            <person name="Ngo T.-E."/>
        </authorList>
    </citation>
    <scope>NUCLEOTIDE SEQUENCE</scope>
    <source>
        <strain evidence="1">JHB</strain>
    </source>
</reference>
<reference evidence="1" key="1">
    <citation type="journal article" date="2017" name="Proc. Natl. Acad. Sci. U.S.A.">
        <title>Comparative genomics uncovers the prolific and distinctive metabolic potential of the cyanobacterial genus Moorea.</title>
        <authorList>
            <person name="Leao T."/>
            <person name="Castelao G."/>
            <person name="Korobeynikov A."/>
            <person name="Monroe E.A."/>
            <person name="Podell S."/>
            <person name="Glukhov E."/>
            <person name="Allen E.E."/>
            <person name="Gerwick W.H."/>
            <person name="Gerwick L."/>
        </authorList>
    </citation>
    <scope>NUCLEOTIDE SEQUENCE</scope>
    <source>
        <strain evidence="1">JHB</strain>
    </source>
</reference>
<dbReference type="Proteomes" id="UP000176944">
    <property type="component" value="Chromosome"/>
</dbReference>
<name>A0A9Q9SV33_MOOP1</name>
<accession>A0A9Q9SV33</accession>
<evidence type="ECO:0000313" key="1">
    <source>
        <dbReference type="EMBL" id="WAN70180.1"/>
    </source>
</evidence>
<protein>
    <submittedName>
        <fullName evidence="1">Uncharacterized protein</fullName>
    </submittedName>
</protein>
<organism evidence="1">
    <name type="scientific">Moorena producens (strain JHB)</name>
    <dbReference type="NCBI Taxonomy" id="1454205"/>
    <lineage>
        <taxon>Bacteria</taxon>
        <taxon>Bacillati</taxon>
        <taxon>Cyanobacteriota</taxon>
        <taxon>Cyanophyceae</taxon>
        <taxon>Coleofasciculales</taxon>
        <taxon>Coleofasciculaceae</taxon>
        <taxon>Moorena</taxon>
    </lineage>
</organism>
<gene>
    <name evidence="1" type="ORF">BJP36_39700</name>
</gene>
<sequence length="75" mass="8459">MQKIYLSSKGLRCKAYSYLTLPALEGRGFLLGRRPRYANNEVTCYPLPEPVKIEVSSTQAYLVYDLGFGVPETKP</sequence>
<dbReference type="EMBL" id="CP017708">
    <property type="protein sequence ID" value="WAN70180.1"/>
    <property type="molecule type" value="Genomic_DNA"/>
</dbReference>